<evidence type="ECO:0008006" key="4">
    <source>
        <dbReference type="Google" id="ProtNLM"/>
    </source>
</evidence>
<keyword evidence="1" id="KW-1133">Transmembrane helix</keyword>
<dbReference type="Proteomes" id="UP000244092">
    <property type="component" value="Unassembled WGS sequence"/>
</dbReference>
<reference evidence="2 3" key="1">
    <citation type="submission" date="2018-04" db="EMBL/GenBank/DDBJ databases">
        <title>Genomic Encyclopedia of Archaeal and Bacterial Type Strains, Phase II (KMG-II): from individual species to whole genera.</title>
        <authorList>
            <person name="Goeker M."/>
        </authorList>
    </citation>
    <scope>NUCLEOTIDE SEQUENCE [LARGE SCALE GENOMIC DNA]</scope>
    <source>
        <strain evidence="2 3">DSM 12244</strain>
    </source>
</reference>
<keyword evidence="1" id="KW-0472">Membrane</keyword>
<organism evidence="2 3">
    <name type="scientific">Sulfitobacter mediterraneus</name>
    <dbReference type="NCBI Taxonomy" id="83219"/>
    <lineage>
        <taxon>Bacteria</taxon>
        <taxon>Pseudomonadati</taxon>
        <taxon>Pseudomonadota</taxon>
        <taxon>Alphaproteobacteria</taxon>
        <taxon>Rhodobacterales</taxon>
        <taxon>Roseobacteraceae</taxon>
        <taxon>Sulfitobacter</taxon>
    </lineage>
</organism>
<keyword evidence="1" id="KW-0812">Transmembrane</keyword>
<feature type="transmembrane region" description="Helical" evidence="1">
    <location>
        <begin position="113"/>
        <end position="133"/>
    </location>
</feature>
<sequence>MADEVMCSGFFRAAEGAKLSCLDKFQDGGFVQFVTGNILESFYNFFAALLNPGMWLDWSNKESLMRFIYYGASVELFFVLATFLIVLTIIGMWKREVMWAYVRGLEWFNNSVGRLFAWAGLLMVLQQIIIVFLQRIFTRPDISIGFGIPLQFDISWFAEELKLFNALVVTLCVAYTFVQGGHVRVDLFYAGAKFRTKKIVDMFGAIFFMIPFVTVTWLYGWFFMWRHLVTPNPSASDRLELLLRKSRLLKWNVETIGFSPNGFNGYFIFKVLLCAFCVMVLLQALAVFYRSWCEFREGPESENKYLDRDTLGEGEEAYEGTH</sequence>
<dbReference type="OrthoDB" id="9794346at2"/>
<proteinExistence type="predicted"/>
<evidence type="ECO:0000313" key="2">
    <source>
        <dbReference type="EMBL" id="PTX74810.1"/>
    </source>
</evidence>
<feature type="transmembrane region" description="Helical" evidence="1">
    <location>
        <begin position="67"/>
        <end position="93"/>
    </location>
</feature>
<dbReference type="EMBL" id="QBKU01000003">
    <property type="protein sequence ID" value="PTX74810.1"/>
    <property type="molecule type" value="Genomic_DNA"/>
</dbReference>
<evidence type="ECO:0000256" key="1">
    <source>
        <dbReference type="SAM" id="Phobius"/>
    </source>
</evidence>
<comment type="caution">
    <text evidence="2">The sequence shown here is derived from an EMBL/GenBank/DDBJ whole genome shotgun (WGS) entry which is preliminary data.</text>
</comment>
<feature type="transmembrane region" description="Helical" evidence="1">
    <location>
        <begin position="203"/>
        <end position="224"/>
    </location>
</feature>
<gene>
    <name evidence="2" type="ORF">C8N31_103292</name>
</gene>
<dbReference type="AlphaFoldDB" id="A0A2T6CH39"/>
<feature type="transmembrane region" description="Helical" evidence="1">
    <location>
        <begin position="267"/>
        <end position="289"/>
    </location>
</feature>
<accession>A0A2T6CH39</accession>
<protein>
    <recommendedName>
        <fullName evidence="4">C4-dicarboxylate ABC transporter permease</fullName>
    </recommendedName>
</protein>
<name>A0A2T6CH39_9RHOB</name>
<dbReference type="RefSeq" id="WP_025048217.1">
    <property type="nucleotide sequence ID" value="NZ_CP081109.1"/>
</dbReference>
<evidence type="ECO:0000313" key="3">
    <source>
        <dbReference type="Proteomes" id="UP000244092"/>
    </source>
</evidence>